<dbReference type="EMBL" id="OX451741">
    <property type="protein sequence ID" value="CAI8617555.1"/>
    <property type="molecule type" value="Genomic_DNA"/>
</dbReference>
<dbReference type="Proteomes" id="UP001157006">
    <property type="component" value="Chromosome 6"/>
</dbReference>
<accession>A0AAV1B4G1</accession>
<evidence type="ECO:0000313" key="2">
    <source>
        <dbReference type="EMBL" id="CAI8617555.1"/>
    </source>
</evidence>
<gene>
    <name evidence="2" type="ORF">VFH_VI082400</name>
</gene>
<feature type="signal peptide" evidence="1">
    <location>
        <begin position="1"/>
        <end position="17"/>
    </location>
</feature>
<reference evidence="2 3" key="1">
    <citation type="submission" date="2023-01" db="EMBL/GenBank/DDBJ databases">
        <authorList>
            <person name="Kreplak J."/>
        </authorList>
    </citation>
    <scope>NUCLEOTIDE SEQUENCE [LARGE SCALE GENOMIC DNA]</scope>
</reference>
<dbReference type="AlphaFoldDB" id="A0AAV1B4G1"/>
<proteinExistence type="predicted"/>
<sequence>MGLILKLTFLLVLFVIASESGVVSIGCTKTCYYSGCWGAYCVCQKEHVGPSKACCDTCVGPICLCPPEYQYLTFSADLLVELSVDNLSTDNSVIKSAVGTKGRDNTFVPRFSDIVERELVESSTGGGGDGEE</sequence>
<evidence type="ECO:0000313" key="3">
    <source>
        <dbReference type="Proteomes" id="UP001157006"/>
    </source>
</evidence>
<organism evidence="2 3">
    <name type="scientific">Vicia faba</name>
    <name type="common">Broad bean</name>
    <name type="synonym">Faba vulgaris</name>
    <dbReference type="NCBI Taxonomy" id="3906"/>
    <lineage>
        <taxon>Eukaryota</taxon>
        <taxon>Viridiplantae</taxon>
        <taxon>Streptophyta</taxon>
        <taxon>Embryophyta</taxon>
        <taxon>Tracheophyta</taxon>
        <taxon>Spermatophyta</taxon>
        <taxon>Magnoliopsida</taxon>
        <taxon>eudicotyledons</taxon>
        <taxon>Gunneridae</taxon>
        <taxon>Pentapetalae</taxon>
        <taxon>rosids</taxon>
        <taxon>fabids</taxon>
        <taxon>Fabales</taxon>
        <taxon>Fabaceae</taxon>
        <taxon>Papilionoideae</taxon>
        <taxon>50 kb inversion clade</taxon>
        <taxon>NPAAA clade</taxon>
        <taxon>Hologalegina</taxon>
        <taxon>IRL clade</taxon>
        <taxon>Fabeae</taxon>
        <taxon>Vicia</taxon>
    </lineage>
</organism>
<keyword evidence="3" id="KW-1185">Reference proteome</keyword>
<feature type="chain" id="PRO_5043707133" evidence="1">
    <location>
        <begin position="18"/>
        <end position="132"/>
    </location>
</feature>
<protein>
    <submittedName>
        <fullName evidence="2">Uncharacterized protein</fullName>
    </submittedName>
</protein>
<evidence type="ECO:0000256" key="1">
    <source>
        <dbReference type="SAM" id="SignalP"/>
    </source>
</evidence>
<name>A0AAV1B4G1_VICFA</name>
<keyword evidence="1" id="KW-0732">Signal</keyword>